<accession>A0AAU9JQM5</accession>
<dbReference type="AlphaFoldDB" id="A0AAU9JQM5"/>
<evidence type="ECO:0000256" key="5">
    <source>
        <dbReference type="ARBA" id="ARBA00022927"/>
    </source>
</evidence>
<keyword evidence="13" id="KW-1185">Reference proteome</keyword>
<evidence type="ECO:0000256" key="3">
    <source>
        <dbReference type="ARBA" id="ARBA00022448"/>
    </source>
</evidence>
<sequence>MAELFKGYENDFSKYIASANKKVATLPASQQPDTLISEAKNDIQEAEHWLRQMENEIISLPPNVSSQYQPRLKRHQENLLNLKKSLNNEQARKNKVDLIGNAAGVDKRTGLISQNELLQETGETLERTYKVGIEAETTANNTMNVLKGQRIQLQGINDKVNDVGTNVNKANRVITSMDRRRKWMKLIMLVIIVLLMIAIAIALYIKVG</sequence>
<dbReference type="GO" id="GO:0006886">
    <property type="term" value="P:intracellular protein transport"/>
    <property type="evidence" value="ECO:0007669"/>
    <property type="project" value="InterPro"/>
</dbReference>
<dbReference type="GO" id="GO:0005794">
    <property type="term" value="C:Golgi apparatus"/>
    <property type="evidence" value="ECO:0007669"/>
    <property type="project" value="TreeGrafter"/>
</dbReference>
<dbReference type="GO" id="GO:0006906">
    <property type="term" value="P:vesicle fusion"/>
    <property type="evidence" value="ECO:0007669"/>
    <property type="project" value="TreeGrafter"/>
</dbReference>
<evidence type="ECO:0000256" key="2">
    <source>
        <dbReference type="ARBA" id="ARBA00006108"/>
    </source>
</evidence>
<gene>
    <name evidence="12" type="ORF">BSTOLATCC_MIC45745</name>
</gene>
<keyword evidence="4 10" id="KW-0812">Transmembrane</keyword>
<dbReference type="GO" id="GO:0031201">
    <property type="term" value="C:SNARE complex"/>
    <property type="evidence" value="ECO:0007669"/>
    <property type="project" value="TreeGrafter"/>
</dbReference>
<organism evidence="12 13">
    <name type="scientific">Blepharisma stoltei</name>
    <dbReference type="NCBI Taxonomy" id="1481888"/>
    <lineage>
        <taxon>Eukaryota</taxon>
        <taxon>Sar</taxon>
        <taxon>Alveolata</taxon>
        <taxon>Ciliophora</taxon>
        <taxon>Postciliodesmatophora</taxon>
        <taxon>Heterotrichea</taxon>
        <taxon>Heterotrichida</taxon>
        <taxon>Blepharismidae</taxon>
        <taxon>Blepharisma</taxon>
    </lineage>
</organism>
<keyword evidence="6 10" id="KW-1133">Transmembrane helix</keyword>
<comment type="subcellular location">
    <subcellularLocation>
        <location evidence="1">Membrane</location>
        <topology evidence="1">Single-pass type IV membrane protein</topology>
    </subcellularLocation>
</comment>
<dbReference type="Proteomes" id="UP001162131">
    <property type="component" value="Unassembled WGS sequence"/>
</dbReference>
<dbReference type="GO" id="GO:0005484">
    <property type="term" value="F:SNAP receptor activity"/>
    <property type="evidence" value="ECO:0007669"/>
    <property type="project" value="TreeGrafter"/>
</dbReference>
<dbReference type="Gene3D" id="1.20.58.400">
    <property type="entry name" value="t-snare proteins"/>
    <property type="match status" value="1"/>
</dbReference>
<dbReference type="InterPro" id="IPR007705">
    <property type="entry name" value="Vesicle_trsprt_v-SNARE_N"/>
</dbReference>
<keyword evidence="8 10" id="KW-0472">Membrane</keyword>
<dbReference type="GO" id="GO:0000149">
    <property type="term" value="F:SNARE binding"/>
    <property type="evidence" value="ECO:0007669"/>
    <property type="project" value="TreeGrafter"/>
</dbReference>
<protein>
    <recommendedName>
        <fullName evidence="11">Vesicle transport v-SNARE N-terminal domain-containing protein</fullName>
    </recommendedName>
</protein>
<dbReference type="Pfam" id="PF05008">
    <property type="entry name" value="V-SNARE"/>
    <property type="match status" value="1"/>
</dbReference>
<dbReference type="PANTHER" id="PTHR21230">
    <property type="entry name" value="VESICLE TRANSPORT V-SNARE PROTEIN VTI1-RELATED"/>
    <property type="match status" value="1"/>
</dbReference>
<dbReference type="GO" id="GO:0005789">
    <property type="term" value="C:endoplasmic reticulum membrane"/>
    <property type="evidence" value="ECO:0007669"/>
    <property type="project" value="TreeGrafter"/>
</dbReference>
<keyword evidence="3" id="KW-0813">Transport</keyword>
<evidence type="ECO:0000256" key="9">
    <source>
        <dbReference type="SAM" id="Coils"/>
    </source>
</evidence>
<evidence type="ECO:0000256" key="8">
    <source>
        <dbReference type="ARBA" id="ARBA00023136"/>
    </source>
</evidence>
<comment type="caution">
    <text evidence="12">The sequence shown here is derived from an EMBL/GenBank/DDBJ whole genome shotgun (WGS) entry which is preliminary data.</text>
</comment>
<evidence type="ECO:0000256" key="10">
    <source>
        <dbReference type="SAM" id="Phobius"/>
    </source>
</evidence>
<evidence type="ECO:0000256" key="1">
    <source>
        <dbReference type="ARBA" id="ARBA00004211"/>
    </source>
</evidence>
<evidence type="ECO:0000313" key="13">
    <source>
        <dbReference type="Proteomes" id="UP001162131"/>
    </source>
</evidence>
<evidence type="ECO:0000313" key="12">
    <source>
        <dbReference type="EMBL" id="CAG9328290.1"/>
    </source>
</evidence>
<dbReference type="SUPFAM" id="SSF47661">
    <property type="entry name" value="t-snare proteins"/>
    <property type="match status" value="1"/>
</dbReference>
<comment type="similarity">
    <text evidence="2">Belongs to the VTI1 family.</text>
</comment>
<dbReference type="GO" id="GO:0031902">
    <property type="term" value="C:late endosome membrane"/>
    <property type="evidence" value="ECO:0007669"/>
    <property type="project" value="TreeGrafter"/>
</dbReference>
<feature type="domain" description="Vesicle transport v-SNARE N-terminal" evidence="11">
    <location>
        <begin position="1"/>
        <end position="88"/>
    </location>
</feature>
<keyword evidence="5" id="KW-0653">Protein transport</keyword>
<reference evidence="12" key="1">
    <citation type="submission" date="2021-09" db="EMBL/GenBank/DDBJ databases">
        <authorList>
            <consortium name="AG Swart"/>
            <person name="Singh M."/>
            <person name="Singh A."/>
            <person name="Seah K."/>
            <person name="Emmerich C."/>
        </authorList>
    </citation>
    <scope>NUCLEOTIDE SEQUENCE</scope>
    <source>
        <strain evidence="12">ATCC30299</strain>
    </source>
</reference>
<feature type="transmembrane region" description="Helical" evidence="10">
    <location>
        <begin position="186"/>
        <end position="205"/>
    </location>
</feature>
<dbReference type="PANTHER" id="PTHR21230:SF26">
    <property type="entry name" value="VESICLE TRANSPORT THROUGH INTERACTION WITH T-SNARES HOMOLOG 1A"/>
    <property type="match status" value="1"/>
</dbReference>
<evidence type="ECO:0000256" key="7">
    <source>
        <dbReference type="ARBA" id="ARBA00023054"/>
    </source>
</evidence>
<dbReference type="Gene3D" id="1.20.5.110">
    <property type="match status" value="1"/>
</dbReference>
<dbReference type="Pfam" id="PF12352">
    <property type="entry name" value="V-SNARE_C"/>
    <property type="match status" value="1"/>
</dbReference>
<keyword evidence="7 9" id="KW-0175">Coiled coil</keyword>
<evidence type="ECO:0000259" key="11">
    <source>
        <dbReference type="Pfam" id="PF05008"/>
    </source>
</evidence>
<dbReference type="InterPro" id="IPR038407">
    <property type="entry name" value="v-SNARE_N_sf"/>
</dbReference>
<dbReference type="GO" id="GO:0012507">
    <property type="term" value="C:ER to Golgi transport vesicle membrane"/>
    <property type="evidence" value="ECO:0007669"/>
    <property type="project" value="TreeGrafter"/>
</dbReference>
<feature type="coiled-coil region" evidence="9">
    <location>
        <begin position="36"/>
        <end position="92"/>
    </location>
</feature>
<name>A0AAU9JQM5_9CILI</name>
<evidence type="ECO:0000256" key="4">
    <source>
        <dbReference type="ARBA" id="ARBA00022692"/>
    </source>
</evidence>
<dbReference type="SUPFAM" id="SSF58038">
    <property type="entry name" value="SNARE fusion complex"/>
    <property type="match status" value="1"/>
</dbReference>
<dbReference type="EMBL" id="CAJZBQ010000045">
    <property type="protein sequence ID" value="CAG9328290.1"/>
    <property type="molecule type" value="Genomic_DNA"/>
</dbReference>
<evidence type="ECO:0000256" key="6">
    <source>
        <dbReference type="ARBA" id="ARBA00022989"/>
    </source>
</evidence>
<dbReference type="InterPro" id="IPR010989">
    <property type="entry name" value="SNARE"/>
</dbReference>
<proteinExistence type="inferred from homology"/>